<organism evidence="1 2">
    <name type="scientific">Pipistrellus nathusii</name>
    <name type="common">Nathusius' pipistrelle</name>
    <dbReference type="NCBI Taxonomy" id="59473"/>
    <lineage>
        <taxon>Eukaryota</taxon>
        <taxon>Metazoa</taxon>
        <taxon>Chordata</taxon>
        <taxon>Craniata</taxon>
        <taxon>Vertebrata</taxon>
        <taxon>Euteleostomi</taxon>
        <taxon>Mammalia</taxon>
        <taxon>Eutheria</taxon>
        <taxon>Laurasiatheria</taxon>
        <taxon>Chiroptera</taxon>
        <taxon>Yangochiroptera</taxon>
        <taxon>Vespertilionidae</taxon>
        <taxon>Pipistrellus</taxon>
    </lineage>
</organism>
<sequence length="123" mass="13680">MCDMGSSPPDSPLAAPKVLISRNFYDFCQMSEFPEGPETSFLQLCLEPNKNTKGKLARDLQGVVRSGCLHAGADLVAGSSRRQLSSLNTPTHVLHWSQGSWFQDWEVCALCHGDKWIFSTNRH</sequence>
<evidence type="ECO:0000313" key="2">
    <source>
        <dbReference type="Proteomes" id="UP001314169"/>
    </source>
</evidence>
<accession>A0ABN9ZP05</accession>
<dbReference type="EMBL" id="OY882873">
    <property type="protein sequence ID" value="CAK6438655.1"/>
    <property type="molecule type" value="Genomic_DNA"/>
</dbReference>
<gene>
    <name evidence="1" type="ORF">MPIPNATIZW_LOCUS6961</name>
</gene>
<proteinExistence type="predicted"/>
<keyword evidence="2" id="KW-1185">Reference proteome</keyword>
<evidence type="ECO:0000313" key="1">
    <source>
        <dbReference type="EMBL" id="CAK6438655.1"/>
    </source>
</evidence>
<reference evidence="1" key="1">
    <citation type="submission" date="2023-12" db="EMBL/GenBank/DDBJ databases">
        <authorList>
            <person name="Brown T."/>
        </authorList>
    </citation>
    <scope>NUCLEOTIDE SEQUENCE</scope>
</reference>
<dbReference type="Proteomes" id="UP001314169">
    <property type="component" value="Chromosome 16"/>
</dbReference>
<name>A0ABN9ZP05_PIPNA</name>
<protein>
    <submittedName>
        <fullName evidence="1">Uncharacterized protein</fullName>
    </submittedName>
</protein>